<protein>
    <submittedName>
        <fullName evidence="2">Acetyltransferase (GNAT) family protein</fullName>
    </submittedName>
</protein>
<dbReference type="PROSITE" id="PS51186">
    <property type="entry name" value="GNAT"/>
    <property type="match status" value="1"/>
</dbReference>
<evidence type="ECO:0000259" key="1">
    <source>
        <dbReference type="PROSITE" id="PS51186"/>
    </source>
</evidence>
<dbReference type="GO" id="GO:0016747">
    <property type="term" value="F:acyltransferase activity, transferring groups other than amino-acyl groups"/>
    <property type="evidence" value="ECO:0007669"/>
    <property type="project" value="InterPro"/>
</dbReference>
<evidence type="ECO:0000313" key="3">
    <source>
        <dbReference type="Proteomes" id="UP000190102"/>
    </source>
</evidence>
<keyword evidence="2" id="KW-0808">Transferase</keyword>
<dbReference type="InterPro" id="IPR016181">
    <property type="entry name" value="Acyl_CoA_acyltransferase"/>
</dbReference>
<keyword evidence="3" id="KW-1185">Reference proteome</keyword>
<dbReference type="EMBL" id="FUWR01000007">
    <property type="protein sequence ID" value="SJZ79662.1"/>
    <property type="molecule type" value="Genomic_DNA"/>
</dbReference>
<dbReference type="AlphaFoldDB" id="A0A1T4NK74"/>
<dbReference type="Proteomes" id="UP000190102">
    <property type="component" value="Unassembled WGS sequence"/>
</dbReference>
<name>A0A1T4NK74_9BACT</name>
<dbReference type="PANTHER" id="PTHR47237">
    <property type="entry name" value="SLL0310 PROTEIN"/>
    <property type="match status" value="1"/>
</dbReference>
<sequence>MSNEKIVVRRMHKDDLKLAVEWAKNEGWNPGLHDVDPFYAADPNGFFIAEINGEPVGTASAVAYDDSFGFLGFYIVKEELRHLGIGMKLCDALLEYMGNRVYGLDGVVAMLDKYVQQMGVAIAHYNARYEGVGRPAEATLADISSVPFEELERYDRCFFPARRTAFLQSWISRPGSQGRVVMDGERLVGYGVIRPCYRGFKIAPLFADTPDIADQLFRTLAGLAVDQPIFLDIPVCNQAALELVERHQMQKVFETARVYHGTAPELPLDQTYGITSFELG</sequence>
<dbReference type="Pfam" id="PF18014">
    <property type="entry name" value="Acetyltransf_18"/>
    <property type="match status" value="1"/>
</dbReference>
<organism evidence="2 3">
    <name type="scientific">Trichlorobacter thiogenes</name>
    <dbReference type="NCBI Taxonomy" id="115783"/>
    <lineage>
        <taxon>Bacteria</taxon>
        <taxon>Pseudomonadati</taxon>
        <taxon>Thermodesulfobacteriota</taxon>
        <taxon>Desulfuromonadia</taxon>
        <taxon>Geobacterales</taxon>
        <taxon>Geobacteraceae</taxon>
        <taxon>Trichlorobacter</taxon>
    </lineage>
</organism>
<feature type="domain" description="N-acetyltransferase" evidence="1">
    <location>
        <begin position="6"/>
        <end position="141"/>
    </location>
</feature>
<dbReference type="InterPro" id="IPR000182">
    <property type="entry name" value="GNAT_dom"/>
</dbReference>
<dbReference type="RefSeq" id="WP_078789966.1">
    <property type="nucleotide sequence ID" value="NZ_FUWR01000007.1"/>
</dbReference>
<accession>A0A1T4NK74</accession>
<dbReference type="OrthoDB" id="20916at2"/>
<dbReference type="Pfam" id="PF00583">
    <property type="entry name" value="Acetyltransf_1"/>
    <property type="match status" value="1"/>
</dbReference>
<reference evidence="3" key="1">
    <citation type="submission" date="2017-02" db="EMBL/GenBank/DDBJ databases">
        <authorList>
            <person name="Varghese N."/>
            <person name="Submissions S."/>
        </authorList>
    </citation>
    <scope>NUCLEOTIDE SEQUENCE [LARGE SCALE GENOMIC DNA]</scope>
    <source>
        <strain evidence="3">ATCC BAA-34</strain>
    </source>
</reference>
<gene>
    <name evidence="2" type="ORF">SAMN02745119_01669</name>
</gene>
<dbReference type="STRING" id="115783.SAMN02745119_01669"/>
<dbReference type="Gene3D" id="3.40.630.30">
    <property type="match status" value="1"/>
</dbReference>
<dbReference type="Gene3D" id="3.40.630.90">
    <property type="match status" value="1"/>
</dbReference>
<dbReference type="CDD" id="cd04301">
    <property type="entry name" value="NAT_SF"/>
    <property type="match status" value="1"/>
</dbReference>
<evidence type="ECO:0000313" key="2">
    <source>
        <dbReference type="EMBL" id="SJZ79662.1"/>
    </source>
</evidence>
<dbReference type="PANTHER" id="PTHR47237:SF1">
    <property type="entry name" value="SLL0310 PROTEIN"/>
    <property type="match status" value="1"/>
</dbReference>
<dbReference type="InterPro" id="IPR052729">
    <property type="entry name" value="Acyl/Acetyltrans_Enzymes"/>
</dbReference>
<proteinExistence type="predicted"/>
<dbReference type="SUPFAM" id="SSF55729">
    <property type="entry name" value="Acyl-CoA N-acyltransferases (Nat)"/>
    <property type="match status" value="1"/>
</dbReference>
<dbReference type="InterPro" id="IPR041496">
    <property type="entry name" value="YitH/HolE_GNAT"/>
</dbReference>